<reference evidence="1" key="2">
    <citation type="submission" date="2014-10" db="EMBL/GenBank/DDBJ databases">
        <title>Contrasting mechanisms driving short-term and long-term diversification of pneumococci.</title>
        <authorList>
            <person name="Croucher N.J."/>
            <person name="Coupland P.C."/>
            <person name="Stevenson A.E."/>
            <person name="Callendrello A."/>
            <person name="Bentley S.D."/>
            <person name="Hanage W.P."/>
        </authorList>
    </citation>
    <scope>NUCLEOTIDE SEQUENCE</scope>
    <source>
        <strain evidence="1">R34-3194</strain>
    </source>
</reference>
<protein>
    <submittedName>
        <fullName evidence="1">Putative prophage protein</fullName>
    </submittedName>
</protein>
<dbReference type="NCBIfam" id="TIGR01603">
    <property type="entry name" value="maj_tail_phi13"/>
    <property type="match status" value="1"/>
</dbReference>
<dbReference type="EMBL" id="LK020686">
    <property type="protein sequence ID" value="CDQ30012.1"/>
    <property type="molecule type" value="Genomic_DNA"/>
</dbReference>
<dbReference type="AlphaFoldDB" id="A0A098ANC0"/>
<dbReference type="RefSeq" id="WP_050123384.1">
    <property type="nucleotide sequence ID" value="NZ_CICV01000025.1"/>
</dbReference>
<name>A0A098ANC0_STREE</name>
<dbReference type="InterPro" id="IPR006490">
    <property type="entry name" value="Maj_tail_phi13"/>
</dbReference>
<sequence length="192" mass="21526">MTQENKVTFGLENVHIAPIKTLAADGVITYGDVFRFPGAIELILDTKGETTPIKADNKDYHFMNSNEGYEGKLKIPHIIDEFATKILGEIKDPQTGVMTEKADASLTEFAMMFQFEGDKNKTRYVIYYCFASRPSLGSKTKNGTSTNERELSFKASPRPLDTVVKRSITSDDDKDAYDNWFKKVYEPTAVAA</sequence>
<evidence type="ECO:0000313" key="1">
    <source>
        <dbReference type="EMBL" id="CDQ30012.1"/>
    </source>
</evidence>
<accession>A0A098ANC0</accession>
<proteinExistence type="predicted"/>
<organism evidence="1">
    <name type="scientific">Streptococcus pneumoniae</name>
    <dbReference type="NCBI Taxonomy" id="1313"/>
    <lineage>
        <taxon>Bacteria</taxon>
        <taxon>Bacillati</taxon>
        <taxon>Bacillota</taxon>
        <taxon>Bacilli</taxon>
        <taxon>Lactobacillales</taxon>
        <taxon>Streptococcaceae</taxon>
        <taxon>Streptococcus</taxon>
    </lineage>
</organism>
<reference evidence="1" key="1">
    <citation type="submission" date="2014-04" db="EMBL/GenBank/DDBJ databases">
        <authorList>
            <person name="Croucher N."/>
        </authorList>
    </citation>
    <scope>NUCLEOTIDE SEQUENCE</scope>
    <source>
        <strain evidence="1">R34-3194</strain>
    </source>
</reference>